<keyword evidence="1" id="KW-1133">Transmembrane helix</keyword>
<gene>
    <name evidence="3" type="primary">ctaH</name>
    <name evidence="3" type="ORF">JSE7799_03071</name>
</gene>
<dbReference type="EMBL" id="CYPR01000203">
    <property type="protein sequence ID" value="CUH40339.1"/>
    <property type="molecule type" value="Genomic_DNA"/>
</dbReference>
<dbReference type="Pfam" id="PF07835">
    <property type="entry name" value="COX4_pro_2"/>
    <property type="match status" value="1"/>
</dbReference>
<evidence type="ECO:0000313" key="3">
    <source>
        <dbReference type="EMBL" id="CUH40339.1"/>
    </source>
</evidence>
<proteinExistence type="predicted"/>
<dbReference type="RefSeq" id="WP_083480626.1">
    <property type="nucleotide sequence ID" value="NZ_CYPR01000203.1"/>
</dbReference>
<evidence type="ECO:0000313" key="4">
    <source>
        <dbReference type="Proteomes" id="UP000049455"/>
    </source>
</evidence>
<dbReference type="Proteomes" id="UP000049455">
    <property type="component" value="Unassembled WGS sequence"/>
</dbReference>
<keyword evidence="1" id="KW-0472">Membrane</keyword>
<reference evidence="3 4" key="1">
    <citation type="submission" date="2015-09" db="EMBL/GenBank/DDBJ databases">
        <authorList>
            <person name="Jackson K.R."/>
            <person name="Lunt B.L."/>
            <person name="Fisher J.N.B."/>
            <person name="Gardner A.V."/>
            <person name="Bailey M.E."/>
            <person name="Deus L.M."/>
            <person name="Earl A.S."/>
            <person name="Gibby P.D."/>
            <person name="Hartmann K.A."/>
            <person name="Liu J.E."/>
            <person name="Manci A.M."/>
            <person name="Nielsen D.A."/>
            <person name="Solomon M.B."/>
            <person name="Breakwell D.P."/>
            <person name="Burnett S.H."/>
            <person name="Grose J.H."/>
        </authorList>
    </citation>
    <scope>NUCLEOTIDE SEQUENCE [LARGE SCALE GENOMIC DNA]</scope>
    <source>
        <strain evidence="3 4">CECT 7799</strain>
    </source>
</reference>
<dbReference type="OrthoDB" id="7691500at2"/>
<feature type="transmembrane region" description="Helical" evidence="1">
    <location>
        <begin position="21"/>
        <end position="45"/>
    </location>
</feature>
<dbReference type="EC" id="1.9.3.1" evidence="3"/>
<keyword evidence="4" id="KW-1185">Reference proteome</keyword>
<keyword evidence="3" id="KW-0560">Oxidoreductase</keyword>
<dbReference type="InterPro" id="IPR012422">
    <property type="entry name" value="Cyt_c_oxidase_su4_bac-aa3"/>
</dbReference>
<dbReference type="GO" id="GO:0016491">
    <property type="term" value="F:oxidoreductase activity"/>
    <property type="evidence" value="ECO:0007669"/>
    <property type="project" value="UniProtKB-KW"/>
</dbReference>
<dbReference type="SUPFAM" id="SSF81469">
    <property type="entry name" value="Bacterial aa3 type cytochrome c oxidase subunit IV"/>
    <property type="match status" value="1"/>
</dbReference>
<dbReference type="Gene3D" id="1.20.5.160">
    <property type="entry name" value="Bacterial aa3 type cytochrome c oxidase subunit IV"/>
    <property type="match status" value="1"/>
</dbReference>
<organism evidence="3 4">
    <name type="scientific">Jannaschia seosinensis</name>
    <dbReference type="NCBI Taxonomy" id="313367"/>
    <lineage>
        <taxon>Bacteria</taxon>
        <taxon>Pseudomonadati</taxon>
        <taxon>Pseudomonadota</taxon>
        <taxon>Alphaproteobacteria</taxon>
        <taxon>Rhodobacterales</taxon>
        <taxon>Roseobacteraceae</taxon>
        <taxon>Jannaschia</taxon>
    </lineage>
</organism>
<dbReference type="AlphaFoldDB" id="A0A0M7BDS6"/>
<sequence>MDEKEKHEMGTMDITEQEKTFAGFMTFTKWVTIVIIAILIFLALFRT</sequence>
<evidence type="ECO:0000259" key="2">
    <source>
        <dbReference type="Pfam" id="PF07835"/>
    </source>
</evidence>
<dbReference type="STRING" id="313367.JSE7799_03071"/>
<dbReference type="InterPro" id="IPR036596">
    <property type="entry name" value="Cyt-C_aa3_sf"/>
</dbReference>
<keyword evidence="1" id="KW-0812">Transmembrane</keyword>
<protein>
    <submittedName>
        <fullName evidence="3">Cytochrome c oxidase subunit 4</fullName>
        <ecNumber evidence="3">1.9.3.1</ecNumber>
    </submittedName>
</protein>
<feature type="domain" description="Cytochrome c oxidase subunit IV bacterial aa3 type" evidence="2">
    <location>
        <begin position="10"/>
        <end position="45"/>
    </location>
</feature>
<name>A0A0M7BDS6_9RHOB</name>
<accession>A0A0M7BDS6</accession>
<evidence type="ECO:0000256" key="1">
    <source>
        <dbReference type="SAM" id="Phobius"/>
    </source>
</evidence>